<gene>
    <name evidence="3" type="primary">LOC129332331</name>
</gene>
<feature type="region of interest" description="Disordered" evidence="1">
    <location>
        <begin position="1"/>
        <end position="64"/>
    </location>
</feature>
<reference evidence="3" key="1">
    <citation type="submission" date="2025-08" db="UniProtKB">
        <authorList>
            <consortium name="RefSeq"/>
        </authorList>
    </citation>
    <scope>IDENTIFICATION</scope>
    <source>
        <tissue evidence="3">Blood</tissue>
    </source>
</reference>
<dbReference type="KEGG" id="emc:129332331"/>
<dbReference type="RefSeq" id="XP_054839353.1">
    <property type="nucleotide sequence ID" value="XM_054983378.1"/>
</dbReference>
<dbReference type="Proteomes" id="UP001190640">
    <property type="component" value="Chromosome 1"/>
</dbReference>
<protein>
    <submittedName>
        <fullName evidence="3">Translation initiation factor IF-2-like</fullName>
    </submittedName>
</protein>
<sequence length="103" mass="10858">MRARNGRAPLSAPNHLRTCPTKHPASAAQTPGALTLALPPGDDRQSADRHVQGRAAPPRPALPKHLCRTVGCSPGSTFAPWPASQPRPSEREGGLCGMLRLPC</sequence>
<evidence type="ECO:0000256" key="1">
    <source>
        <dbReference type="SAM" id="MobiDB-lite"/>
    </source>
</evidence>
<dbReference type="AlphaFoldDB" id="A0AA97JIE4"/>
<feature type="compositionally biased region" description="Basic and acidic residues" evidence="1">
    <location>
        <begin position="41"/>
        <end position="51"/>
    </location>
</feature>
<keyword evidence="2" id="KW-1185">Reference proteome</keyword>
<proteinExistence type="predicted"/>
<evidence type="ECO:0000313" key="3">
    <source>
        <dbReference type="RefSeq" id="XP_054839353.1"/>
    </source>
</evidence>
<accession>A0AA97JIE4</accession>
<dbReference type="GeneID" id="129332331"/>
<evidence type="ECO:0000313" key="2">
    <source>
        <dbReference type="Proteomes" id="UP001190640"/>
    </source>
</evidence>
<organism evidence="2 3">
    <name type="scientific">Eublepharis macularius</name>
    <name type="common">Leopard gecko</name>
    <name type="synonym">Cyrtodactylus macularius</name>
    <dbReference type="NCBI Taxonomy" id="481883"/>
    <lineage>
        <taxon>Eukaryota</taxon>
        <taxon>Metazoa</taxon>
        <taxon>Chordata</taxon>
        <taxon>Craniata</taxon>
        <taxon>Vertebrata</taxon>
        <taxon>Euteleostomi</taxon>
        <taxon>Lepidosauria</taxon>
        <taxon>Squamata</taxon>
        <taxon>Bifurcata</taxon>
        <taxon>Gekkota</taxon>
        <taxon>Eublepharidae</taxon>
        <taxon>Eublepharinae</taxon>
        <taxon>Eublepharis</taxon>
    </lineage>
</organism>
<name>A0AA97JIE4_EUBMA</name>